<dbReference type="Proteomes" id="UP000183832">
    <property type="component" value="Unassembled WGS sequence"/>
</dbReference>
<keyword evidence="4 12" id="KW-0812">Transmembrane</keyword>
<dbReference type="Gene3D" id="1.20.1070.10">
    <property type="entry name" value="Rhodopsin 7-helix transmembrane proteins"/>
    <property type="match status" value="1"/>
</dbReference>
<keyword evidence="5 13" id="KW-1133">Transmembrane helix</keyword>
<keyword evidence="3" id="KW-1003">Cell membrane</keyword>
<accession>A0A1J1I0A4</accession>
<evidence type="ECO:0000256" key="11">
    <source>
        <dbReference type="ARBA" id="ARBA00023224"/>
    </source>
</evidence>
<dbReference type="Pfam" id="PF00001">
    <property type="entry name" value="7tm_1"/>
    <property type="match status" value="1"/>
</dbReference>
<dbReference type="EMBL" id="CVRI01000037">
    <property type="protein sequence ID" value="CRK93701.1"/>
    <property type="molecule type" value="Genomic_DNA"/>
</dbReference>
<evidence type="ECO:0000313" key="16">
    <source>
        <dbReference type="Proteomes" id="UP000183832"/>
    </source>
</evidence>
<evidence type="ECO:0000256" key="3">
    <source>
        <dbReference type="ARBA" id="ARBA00022475"/>
    </source>
</evidence>
<evidence type="ECO:0000256" key="13">
    <source>
        <dbReference type="SAM" id="Phobius"/>
    </source>
</evidence>
<dbReference type="STRING" id="568069.A0A1J1I0A4"/>
<evidence type="ECO:0000256" key="8">
    <source>
        <dbReference type="ARBA" id="ARBA00023157"/>
    </source>
</evidence>
<keyword evidence="6 12" id="KW-0297">G-protein coupled receptor</keyword>
<keyword evidence="16" id="KW-1185">Reference proteome</keyword>
<name>A0A1J1I0A4_9DIPT</name>
<organism evidence="15 16">
    <name type="scientific">Clunio marinus</name>
    <dbReference type="NCBI Taxonomy" id="568069"/>
    <lineage>
        <taxon>Eukaryota</taxon>
        <taxon>Metazoa</taxon>
        <taxon>Ecdysozoa</taxon>
        <taxon>Arthropoda</taxon>
        <taxon>Hexapoda</taxon>
        <taxon>Insecta</taxon>
        <taxon>Pterygota</taxon>
        <taxon>Neoptera</taxon>
        <taxon>Endopterygota</taxon>
        <taxon>Diptera</taxon>
        <taxon>Nematocera</taxon>
        <taxon>Chironomoidea</taxon>
        <taxon>Chironomidae</taxon>
        <taxon>Clunio</taxon>
    </lineage>
</organism>
<feature type="transmembrane region" description="Helical" evidence="13">
    <location>
        <begin position="119"/>
        <end position="143"/>
    </location>
</feature>
<dbReference type="GO" id="GO:0004994">
    <property type="term" value="F:somatostatin receptor activity"/>
    <property type="evidence" value="ECO:0007669"/>
    <property type="project" value="InterPro"/>
</dbReference>
<dbReference type="InterPro" id="IPR000276">
    <property type="entry name" value="GPCR_Rhodpsn"/>
</dbReference>
<keyword evidence="9 12" id="KW-0675">Receptor</keyword>
<dbReference type="CDD" id="cd15094">
    <property type="entry name" value="7tmA_AstC_insect"/>
    <property type="match status" value="1"/>
</dbReference>
<evidence type="ECO:0000256" key="12">
    <source>
        <dbReference type="RuleBase" id="RU000688"/>
    </source>
</evidence>
<dbReference type="GO" id="GO:0005886">
    <property type="term" value="C:plasma membrane"/>
    <property type="evidence" value="ECO:0007669"/>
    <property type="project" value="UniProtKB-SubCell"/>
</dbReference>
<dbReference type="SMART" id="SM01381">
    <property type="entry name" value="7TM_GPCR_Srsx"/>
    <property type="match status" value="1"/>
</dbReference>
<dbReference type="PRINTS" id="PR00237">
    <property type="entry name" value="GPCRRHODOPSN"/>
</dbReference>
<evidence type="ECO:0000256" key="10">
    <source>
        <dbReference type="ARBA" id="ARBA00023180"/>
    </source>
</evidence>
<dbReference type="PROSITE" id="PS50262">
    <property type="entry name" value="G_PROTEIN_RECEP_F1_2"/>
    <property type="match status" value="1"/>
</dbReference>
<dbReference type="AlphaFoldDB" id="A0A1J1I0A4"/>
<evidence type="ECO:0000256" key="9">
    <source>
        <dbReference type="ARBA" id="ARBA00023170"/>
    </source>
</evidence>
<reference evidence="15 16" key="1">
    <citation type="submission" date="2015-04" db="EMBL/GenBank/DDBJ databases">
        <authorList>
            <person name="Syromyatnikov M.Y."/>
            <person name="Popov V.N."/>
        </authorList>
    </citation>
    <scope>NUCLEOTIDE SEQUENCE [LARGE SCALE GENOMIC DNA]</scope>
</reference>
<evidence type="ECO:0000256" key="5">
    <source>
        <dbReference type="ARBA" id="ARBA00022989"/>
    </source>
</evidence>
<evidence type="ECO:0000313" key="15">
    <source>
        <dbReference type="EMBL" id="CRK93701.1"/>
    </source>
</evidence>
<feature type="transmembrane region" description="Helical" evidence="13">
    <location>
        <begin position="293"/>
        <end position="313"/>
    </location>
</feature>
<feature type="transmembrane region" description="Helical" evidence="13">
    <location>
        <begin position="250"/>
        <end position="272"/>
    </location>
</feature>
<keyword evidence="10" id="KW-0325">Glycoprotein</keyword>
<evidence type="ECO:0000256" key="7">
    <source>
        <dbReference type="ARBA" id="ARBA00023136"/>
    </source>
</evidence>
<dbReference type="PROSITE" id="PS00237">
    <property type="entry name" value="G_PROTEIN_RECEP_F1_1"/>
    <property type="match status" value="1"/>
</dbReference>
<proteinExistence type="inferred from homology"/>
<feature type="domain" description="G-protein coupled receptors family 1 profile" evidence="14">
    <location>
        <begin position="98"/>
        <end position="354"/>
    </location>
</feature>
<dbReference type="PANTHER" id="PTHR24229">
    <property type="entry name" value="NEUROPEPTIDES RECEPTOR"/>
    <property type="match status" value="1"/>
</dbReference>
<keyword evidence="7 13" id="KW-0472">Membrane</keyword>
<dbReference type="SUPFAM" id="SSF81321">
    <property type="entry name" value="Family A G protein-coupled receptor-like"/>
    <property type="match status" value="1"/>
</dbReference>
<dbReference type="OrthoDB" id="6076970at2759"/>
<dbReference type="FunFam" id="1.20.1070.10:FF:000231">
    <property type="entry name" value="Allatostatin C receptor 1"/>
    <property type="match status" value="1"/>
</dbReference>
<evidence type="ECO:0000256" key="2">
    <source>
        <dbReference type="ARBA" id="ARBA00010663"/>
    </source>
</evidence>
<evidence type="ECO:0000256" key="4">
    <source>
        <dbReference type="ARBA" id="ARBA00022692"/>
    </source>
</evidence>
<dbReference type="GO" id="GO:0042277">
    <property type="term" value="F:peptide binding"/>
    <property type="evidence" value="ECO:0007669"/>
    <property type="project" value="TreeGrafter"/>
</dbReference>
<evidence type="ECO:0000256" key="1">
    <source>
        <dbReference type="ARBA" id="ARBA00004651"/>
    </source>
</evidence>
<evidence type="ECO:0000256" key="6">
    <source>
        <dbReference type="ARBA" id="ARBA00023040"/>
    </source>
</evidence>
<dbReference type="PRINTS" id="PR00246">
    <property type="entry name" value="SOMATOSTATNR"/>
</dbReference>
<comment type="similarity">
    <text evidence="2 12">Belongs to the G-protein coupled receptor 1 family.</text>
</comment>
<feature type="transmembrane region" description="Helical" evidence="13">
    <location>
        <begin position="83"/>
        <end position="107"/>
    </location>
</feature>
<keyword evidence="8" id="KW-1015">Disulfide bond</keyword>
<keyword evidence="11 12" id="KW-0807">Transducer</keyword>
<evidence type="ECO:0000259" key="14">
    <source>
        <dbReference type="PROSITE" id="PS50262"/>
    </source>
</evidence>
<protein>
    <submittedName>
        <fullName evidence="15">CLUMA_CG007229, isoform A</fullName>
    </submittedName>
</protein>
<feature type="transmembrane region" description="Helical" evidence="13">
    <location>
        <begin position="155"/>
        <end position="174"/>
    </location>
</feature>
<feature type="transmembrane region" description="Helical" evidence="13">
    <location>
        <begin position="195"/>
        <end position="219"/>
    </location>
</feature>
<dbReference type="GO" id="GO:0043005">
    <property type="term" value="C:neuron projection"/>
    <property type="evidence" value="ECO:0007669"/>
    <property type="project" value="TreeGrafter"/>
</dbReference>
<feature type="transmembrane region" description="Helical" evidence="13">
    <location>
        <begin position="333"/>
        <end position="357"/>
    </location>
</feature>
<dbReference type="InterPro" id="IPR017452">
    <property type="entry name" value="GPCR_Rhodpsn_7TM"/>
</dbReference>
<sequence length="482" mass="54152">MSEQKSLLLSSHHFTHQQLLSIILNNITKAMNKPDTNDTRSALTKFQQFFLKSIYPFHNGTILNDSLHYVTCPSIQHPMGNVIAITLYLVVCIVGLFGNSLVIYVVLRFSKMQTVTNRYILHLAIADECFLIGIPFLLTTMYYNEWMFGSFICKLYMISTSITQFTSSIFLLIMSADRFIAVCHPISSPRFRTPLISKIVSLIAWGTSALIMLPVMLYANTTEKFPGSRSMSCNILWSIDDNFVGSTFTLYSLILGFAIPLSLILVFYYLVIKKLKTVGPKNKSKDKKRSHRKVTRLVLTVITVYILCWSPYWVSQMALINSSPELCQSKLEITIFVLVGCLGYSNSAINPLLYAFLSDNFKKSFMKACLCARSNDFNGPLHVENSIFPRFGRSRGSEKLTSIAKNNFNKTKTSTAAGGGTIVKDSEGAVVFQQDKCKNNVFVKTTAITIPCIPENKENNNINGHNETTNTVQRTAVLHTDL</sequence>
<dbReference type="PANTHER" id="PTHR24229:SF40">
    <property type="entry name" value="ALLATOSTATIN C RECEPTOR 1-RELATED"/>
    <property type="match status" value="1"/>
</dbReference>
<comment type="subcellular location">
    <subcellularLocation>
        <location evidence="1">Cell membrane</location>
        <topology evidence="1">Multi-pass membrane protein</topology>
    </subcellularLocation>
</comment>
<gene>
    <name evidence="15" type="ORF">CLUMA_CG007229</name>
</gene>
<dbReference type="InterPro" id="IPR000586">
    <property type="entry name" value="Somatstn_rcpt"/>
</dbReference>